<dbReference type="OrthoDB" id="9801395at2"/>
<dbReference type="Proteomes" id="UP000185478">
    <property type="component" value="Chromosome"/>
</dbReference>
<dbReference type="InterPro" id="IPR003732">
    <property type="entry name" value="Daa-tRNA_deacyls_DTD"/>
</dbReference>
<proteinExistence type="inferred from homology"/>
<comment type="subcellular location">
    <subcellularLocation>
        <location evidence="2">Cytoplasm</location>
    </subcellularLocation>
</comment>
<dbReference type="GO" id="GO:0106026">
    <property type="term" value="F:Gly-tRNA(Ala) deacylase activity"/>
    <property type="evidence" value="ECO:0007669"/>
    <property type="project" value="UniProtKB-UniRule"/>
</dbReference>
<evidence type="ECO:0000313" key="3">
    <source>
        <dbReference type="EMBL" id="APT84897.1"/>
    </source>
</evidence>
<name>A0A1L7CGC4_9CORY</name>
<evidence type="ECO:0000256" key="2">
    <source>
        <dbReference type="HAMAP-Rule" id="MF_00518"/>
    </source>
</evidence>
<dbReference type="RefSeq" id="WP_075726448.1">
    <property type="nucleotide sequence ID" value="NZ_CP009245.1"/>
</dbReference>
<keyword evidence="4" id="KW-1185">Reference proteome</keyword>
<accession>A0A1L7CGC4</accession>
<evidence type="ECO:0000313" key="4">
    <source>
        <dbReference type="Proteomes" id="UP000185478"/>
    </source>
</evidence>
<dbReference type="AlphaFoldDB" id="A0A1L7CGC4"/>
<dbReference type="InterPro" id="IPR023509">
    <property type="entry name" value="DTD-like_sf"/>
</dbReference>
<dbReference type="STRING" id="1431546.CAQU_07290"/>
<comment type="function">
    <text evidence="2">An aminoacyl-tRNA editing enzyme that deacylates mischarged D-aminoacyl-tRNAs. Also deacylates mischarged glycyl-tRNA(Ala), protecting cells against glycine mischarging by AlaRS. Acts via tRNA-based rather than protein-based catalysis; rejects L-amino acids rather than detecting D-amino acids in the active site. By recycling D-aminoacyl-tRNA to D-amino acids and free tRNA molecules, this enzyme counteracts the toxicity associated with the formation of D-aminoacyl-tRNA entities in vivo and helps enforce protein L-homochirality.</text>
</comment>
<comment type="catalytic activity">
    <reaction evidence="2">
        <text>a D-aminoacyl-tRNA + H2O = a tRNA + a D-alpha-amino acid + H(+)</text>
        <dbReference type="Rhea" id="RHEA:13953"/>
        <dbReference type="Rhea" id="RHEA-COMP:10123"/>
        <dbReference type="Rhea" id="RHEA-COMP:10124"/>
        <dbReference type="ChEBI" id="CHEBI:15377"/>
        <dbReference type="ChEBI" id="CHEBI:15378"/>
        <dbReference type="ChEBI" id="CHEBI:59871"/>
        <dbReference type="ChEBI" id="CHEBI:78442"/>
        <dbReference type="ChEBI" id="CHEBI:79333"/>
        <dbReference type="EC" id="3.1.1.96"/>
    </reaction>
</comment>
<dbReference type="FunFam" id="3.50.80.10:FF:000001">
    <property type="entry name" value="D-aminoacyl-tRNA deacylase"/>
    <property type="match status" value="1"/>
</dbReference>
<comment type="similarity">
    <text evidence="1 2">Belongs to the DTD family.</text>
</comment>
<dbReference type="GO" id="GO:0019478">
    <property type="term" value="P:D-amino acid catabolic process"/>
    <property type="evidence" value="ECO:0007669"/>
    <property type="project" value="UniProtKB-UniRule"/>
</dbReference>
<dbReference type="GO" id="GO:0051500">
    <property type="term" value="F:D-tyrosyl-tRNA(Tyr) deacylase activity"/>
    <property type="evidence" value="ECO:0007669"/>
    <property type="project" value="TreeGrafter"/>
</dbReference>
<dbReference type="NCBIfam" id="TIGR00256">
    <property type="entry name" value="D-aminoacyl-tRNA deacylase"/>
    <property type="match status" value="1"/>
</dbReference>
<dbReference type="EMBL" id="CP009245">
    <property type="protein sequence ID" value="APT84897.1"/>
    <property type="molecule type" value="Genomic_DNA"/>
</dbReference>
<sequence>MKAVLTRVKKASVEVDGTIVGSIDAPETCGILALVGVERSDADDAWQTMVRKIASLRILPDEKSASDVNAPILVVSQFTLAGKTAKGRRPSWSEAASGSEAEPVINKIVEGLRAEGLHVETGQFGAMMEVSSINSGPFTVLVEC</sequence>
<dbReference type="GO" id="GO:0043908">
    <property type="term" value="F:Ser(Gly)-tRNA(Ala) hydrolase activity"/>
    <property type="evidence" value="ECO:0007669"/>
    <property type="project" value="UniProtKB-UniRule"/>
</dbReference>
<feature type="short sequence motif" description="Gly-cisPro motif, important for rejection of L-amino acids" evidence="2">
    <location>
        <begin position="136"/>
        <end position="137"/>
    </location>
</feature>
<dbReference type="HAMAP" id="MF_00518">
    <property type="entry name" value="Deacylase_Dtd"/>
    <property type="match status" value="1"/>
</dbReference>
<dbReference type="KEGG" id="caqu:CAQU_07290"/>
<reference evidence="3 4" key="1">
    <citation type="submission" date="2014-08" db="EMBL/GenBank/DDBJ databases">
        <title>Complete genome sequence of Corynebacterium aquilae S-613T(T) (=DSM 44791(T)), isolated from the choana of a healthy golden eagle.</title>
        <authorList>
            <person name="Ruckert C."/>
            <person name="Albersmeier A."/>
            <person name="Winkler A."/>
            <person name="Kalinowski J."/>
        </authorList>
    </citation>
    <scope>NUCLEOTIDE SEQUENCE [LARGE SCALE GENOMIC DNA]</scope>
    <source>
        <strain evidence="3 4">S-613</strain>
    </source>
</reference>
<keyword evidence="2" id="KW-0820">tRNA-binding</keyword>
<dbReference type="SUPFAM" id="SSF69500">
    <property type="entry name" value="DTD-like"/>
    <property type="match status" value="1"/>
</dbReference>
<comment type="domain">
    <text evidence="2">A Gly-cisPro motif from one monomer fits into the active site of the other monomer to allow specific chiral rejection of L-amino acids.</text>
</comment>
<dbReference type="Gene3D" id="3.50.80.10">
    <property type="entry name" value="D-tyrosyl-tRNA(Tyr) deacylase"/>
    <property type="match status" value="1"/>
</dbReference>
<dbReference type="PANTHER" id="PTHR10472">
    <property type="entry name" value="D-TYROSYL-TRNA TYR DEACYLASE"/>
    <property type="match status" value="1"/>
</dbReference>
<dbReference type="Pfam" id="PF02580">
    <property type="entry name" value="Tyr_Deacylase"/>
    <property type="match status" value="1"/>
</dbReference>
<keyword evidence="2" id="KW-0378">Hydrolase</keyword>
<dbReference type="GO" id="GO:0000049">
    <property type="term" value="F:tRNA binding"/>
    <property type="evidence" value="ECO:0007669"/>
    <property type="project" value="UniProtKB-UniRule"/>
</dbReference>
<keyword evidence="2" id="KW-0694">RNA-binding</keyword>
<dbReference type="GO" id="GO:0005737">
    <property type="term" value="C:cytoplasm"/>
    <property type="evidence" value="ECO:0007669"/>
    <property type="project" value="UniProtKB-SubCell"/>
</dbReference>
<protein>
    <recommendedName>
        <fullName evidence="2">D-aminoacyl-tRNA deacylase</fullName>
        <shortName evidence="2">DTD</shortName>
        <ecNumber evidence="2">3.1.1.96</ecNumber>
    </recommendedName>
    <alternativeName>
        <fullName evidence="2">Gly-tRNA(Ala) deacylase</fullName>
        <ecNumber evidence="2">3.1.1.-</ecNumber>
    </alternativeName>
</protein>
<comment type="subunit">
    <text evidence="2">Homodimer.</text>
</comment>
<organism evidence="3 4">
    <name type="scientific">Corynebacterium aquilae DSM 44791</name>
    <dbReference type="NCBI Taxonomy" id="1431546"/>
    <lineage>
        <taxon>Bacteria</taxon>
        <taxon>Bacillati</taxon>
        <taxon>Actinomycetota</taxon>
        <taxon>Actinomycetes</taxon>
        <taxon>Mycobacteriales</taxon>
        <taxon>Corynebacteriaceae</taxon>
        <taxon>Corynebacterium</taxon>
    </lineage>
</organism>
<dbReference type="PANTHER" id="PTHR10472:SF5">
    <property type="entry name" value="D-AMINOACYL-TRNA DEACYLASE 1"/>
    <property type="match status" value="1"/>
</dbReference>
<comment type="catalytic activity">
    <reaction evidence="2">
        <text>glycyl-tRNA(Ala) + H2O = tRNA(Ala) + glycine + H(+)</text>
        <dbReference type="Rhea" id="RHEA:53744"/>
        <dbReference type="Rhea" id="RHEA-COMP:9657"/>
        <dbReference type="Rhea" id="RHEA-COMP:13640"/>
        <dbReference type="ChEBI" id="CHEBI:15377"/>
        <dbReference type="ChEBI" id="CHEBI:15378"/>
        <dbReference type="ChEBI" id="CHEBI:57305"/>
        <dbReference type="ChEBI" id="CHEBI:78442"/>
        <dbReference type="ChEBI" id="CHEBI:78522"/>
    </reaction>
</comment>
<evidence type="ECO:0000256" key="1">
    <source>
        <dbReference type="ARBA" id="ARBA00009673"/>
    </source>
</evidence>
<gene>
    <name evidence="2" type="primary">dtd</name>
    <name evidence="3" type="ORF">CAQU_07290</name>
</gene>
<dbReference type="EC" id="3.1.1.-" evidence="2"/>
<dbReference type="EC" id="3.1.1.96" evidence="2"/>
<keyword evidence="2" id="KW-0963">Cytoplasm</keyword>